<dbReference type="CDD" id="cd20558">
    <property type="entry name" value="CYCLIN_ScPCL7-like"/>
    <property type="match status" value="1"/>
</dbReference>
<dbReference type="AlphaFoldDB" id="A0A167YMK5"/>
<dbReference type="InterPro" id="IPR036915">
    <property type="entry name" value="Cyclin-like_sf"/>
</dbReference>
<dbReference type="GO" id="GO:0000307">
    <property type="term" value="C:cyclin-dependent protein kinase holoenzyme complex"/>
    <property type="evidence" value="ECO:0007669"/>
    <property type="project" value="TreeGrafter"/>
</dbReference>
<evidence type="ECO:0000256" key="1">
    <source>
        <dbReference type="SAM" id="MobiDB-lite"/>
    </source>
</evidence>
<dbReference type="Pfam" id="PF08613">
    <property type="entry name" value="Cyclin"/>
    <property type="match status" value="1"/>
</dbReference>
<feature type="region of interest" description="Disordered" evidence="1">
    <location>
        <begin position="1"/>
        <end position="64"/>
    </location>
</feature>
<feature type="compositionally biased region" description="Low complexity" evidence="1">
    <location>
        <begin position="1"/>
        <end position="13"/>
    </location>
</feature>
<organism evidence="2 3">
    <name type="scientific">Ascosphaera apis ARSEF 7405</name>
    <dbReference type="NCBI Taxonomy" id="392613"/>
    <lineage>
        <taxon>Eukaryota</taxon>
        <taxon>Fungi</taxon>
        <taxon>Dikarya</taxon>
        <taxon>Ascomycota</taxon>
        <taxon>Pezizomycotina</taxon>
        <taxon>Eurotiomycetes</taxon>
        <taxon>Eurotiomycetidae</taxon>
        <taxon>Onygenales</taxon>
        <taxon>Ascosphaeraceae</taxon>
        <taxon>Ascosphaera</taxon>
    </lineage>
</organism>
<dbReference type="PANTHER" id="PTHR15615:SF117">
    <property type="entry name" value="PHO85 CYCLIN PHO80"/>
    <property type="match status" value="1"/>
</dbReference>
<protein>
    <submittedName>
        <fullName evidence="2">Cyclin PHO80-like protein</fullName>
    </submittedName>
</protein>
<dbReference type="VEuPathDB" id="FungiDB:AAP_03237"/>
<dbReference type="PANTHER" id="PTHR15615">
    <property type="match status" value="1"/>
</dbReference>
<feature type="compositionally biased region" description="Low complexity" evidence="1">
    <location>
        <begin position="228"/>
        <end position="256"/>
    </location>
</feature>
<dbReference type="GO" id="GO:0005634">
    <property type="term" value="C:nucleus"/>
    <property type="evidence" value="ECO:0007669"/>
    <property type="project" value="TreeGrafter"/>
</dbReference>
<accession>A0A167YMK5</accession>
<dbReference type="SUPFAM" id="SSF47954">
    <property type="entry name" value="Cyclin-like"/>
    <property type="match status" value="1"/>
</dbReference>
<feature type="compositionally biased region" description="Basic residues" evidence="1">
    <location>
        <begin position="30"/>
        <end position="40"/>
    </location>
</feature>
<reference evidence="2 3" key="1">
    <citation type="journal article" date="2016" name="Genome Biol. Evol.">
        <title>Divergent and convergent evolution of fungal pathogenicity.</title>
        <authorList>
            <person name="Shang Y."/>
            <person name="Xiao G."/>
            <person name="Zheng P."/>
            <person name="Cen K."/>
            <person name="Zhan S."/>
            <person name="Wang C."/>
        </authorList>
    </citation>
    <scope>NUCLEOTIDE SEQUENCE [LARGE SCALE GENOMIC DNA]</scope>
    <source>
        <strain evidence="2 3">ARSEF 7405</strain>
    </source>
</reference>
<feature type="compositionally biased region" description="Polar residues" evidence="1">
    <location>
        <begin position="49"/>
        <end position="58"/>
    </location>
</feature>
<gene>
    <name evidence="2" type="ORF">AAP_03237</name>
</gene>
<evidence type="ECO:0000313" key="2">
    <source>
        <dbReference type="EMBL" id="KZZ91531.1"/>
    </source>
</evidence>
<feature type="compositionally biased region" description="Polar residues" evidence="1">
    <location>
        <begin position="20"/>
        <end position="29"/>
    </location>
</feature>
<dbReference type="EMBL" id="AZGZ01000013">
    <property type="protein sequence ID" value="KZZ91531.1"/>
    <property type="molecule type" value="Genomic_DNA"/>
</dbReference>
<dbReference type="Proteomes" id="UP000242877">
    <property type="component" value="Unassembled WGS sequence"/>
</dbReference>
<evidence type="ECO:0000313" key="3">
    <source>
        <dbReference type="Proteomes" id="UP000242877"/>
    </source>
</evidence>
<dbReference type="GO" id="GO:0019901">
    <property type="term" value="F:protein kinase binding"/>
    <property type="evidence" value="ECO:0007669"/>
    <property type="project" value="InterPro"/>
</dbReference>
<dbReference type="Gene3D" id="1.10.472.10">
    <property type="entry name" value="Cyclin-like"/>
    <property type="match status" value="1"/>
</dbReference>
<dbReference type="OrthoDB" id="337735at2759"/>
<name>A0A167YMK5_9EURO</name>
<feature type="region of interest" description="Disordered" evidence="1">
    <location>
        <begin position="464"/>
        <end position="508"/>
    </location>
</feature>
<comment type="caution">
    <text evidence="2">The sequence shown here is derived from an EMBL/GenBank/DDBJ whole genome shotgun (WGS) entry which is preliminary data.</text>
</comment>
<dbReference type="GO" id="GO:0016538">
    <property type="term" value="F:cyclin-dependent protein serine/threonine kinase regulator activity"/>
    <property type="evidence" value="ECO:0007669"/>
    <property type="project" value="TreeGrafter"/>
</dbReference>
<feature type="region of interest" description="Disordered" evidence="1">
    <location>
        <begin position="222"/>
        <end position="294"/>
    </location>
</feature>
<proteinExistence type="predicted"/>
<dbReference type="InterPro" id="IPR013922">
    <property type="entry name" value="Cyclin_PHO80-like"/>
</dbReference>
<keyword evidence="3" id="KW-1185">Reference proteome</keyword>
<sequence length="508" mass="54794">MLSSPSSTSPLIIFKGAEGSASSPTSSHYTAKHYPGRHPKSPAPGKVLQPTNSRSQQWRYHEKGADRAIRDGHSGLRQAPITPFQFDHTTPQPLESFSGKAALQAKSDQSHKVQPHSSGTAVIVPAGIRNQTTADPAASATTVGDHHINSDYKPANNGGKPTNTCSAVGGEGQANRSFGTETDAAIAAEYVNTHLASPNASSMAQKRPSPYSLAEITRQNDVSAAPLTSPTNHATSSTTATTTTTAAANPASSSSAGKKQHFDQVAAAASSEQEARPSSKRRRSQPNAPKILPRDYSLVDPSDLVILISSMLMELIQYNDKIPLRDGRLTRFHSRSPPRIGVQQYLERLTIHATLSPPILLSMVYYIDRLCALYPTFTISSLTVHRFLICAATVASKGLSDSFWSNKTYAKVGGISMEELALLELELLFKVEWRIVPRPEVLVDYYLSLVERCDGYELEHSSPRRALKDGLHGEASGEESSDDSSDSSSSSDDEDEDDEANFTDSKAS</sequence>
<feature type="compositionally biased region" description="Acidic residues" evidence="1">
    <location>
        <begin position="476"/>
        <end position="501"/>
    </location>
</feature>